<keyword evidence="2" id="KW-0813">Transport</keyword>
<feature type="transmembrane region" description="Helical" evidence="7">
    <location>
        <begin position="94"/>
        <end position="117"/>
    </location>
</feature>
<proteinExistence type="predicted"/>
<keyword evidence="5 7" id="KW-1133">Transmembrane helix</keyword>
<dbReference type="InterPro" id="IPR036458">
    <property type="entry name" value="Na:dicarbo_symporter_sf"/>
</dbReference>
<dbReference type="Gene3D" id="1.10.3860.10">
    <property type="entry name" value="Sodium:dicarboxylate symporter"/>
    <property type="match status" value="1"/>
</dbReference>
<dbReference type="Pfam" id="PF00375">
    <property type="entry name" value="SDF"/>
    <property type="match status" value="1"/>
</dbReference>
<keyword evidence="9" id="KW-1185">Reference proteome</keyword>
<dbReference type="RefSeq" id="WP_379950145.1">
    <property type="nucleotide sequence ID" value="NZ_JBHMAF010000096.1"/>
</dbReference>
<organism evidence="8 9">
    <name type="scientific">Ectobacillus funiculus</name>
    <dbReference type="NCBI Taxonomy" id="137993"/>
    <lineage>
        <taxon>Bacteria</taxon>
        <taxon>Bacillati</taxon>
        <taxon>Bacillota</taxon>
        <taxon>Bacilli</taxon>
        <taxon>Bacillales</taxon>
        <taxon>Bacillaceae</taxon>
        <taxon>Ectobacillus</taxon>
    </lineage>
</organism>
<sequence>EELILSFTTASSEAVLPNIMKKMEQFGCSKAVVSFVIPTGYTFNLTGSAIYQSLAALFVAQMYHVHMSLTAQITLLFVLMLTSKGMAGVPGASFVVVLATLGSMGLPLEGVALIAGIDRILDMVRTSVNVLGNALAAISMAKWEGEFDTDKSQRYVDAVKDSKVA</sequence>
<feature type="transmembrane region" description="Helical" evidence="7">
    <location>
        <begin position="63"/>
        <end position="82"/>
    </location>
</feature>
<gene>
    <name evidence="8" type="ORF">ACFFMS_15515</name>
</gene>
<evidence type="ECO:0000256" key="6">
    <source>
        <dbReference type="ARBA" id="ARBA00023136"/>
    </source>
</evidence>
<dbReference type="EMBL" id="JBHMAF010000096">
    <property type="protein sequence ID" value="MFB9759809.1"/>
    <property type="molecule type" value="Genomic_DNA"/>
</dbReference>
<keyword evidence="3" id="KW-1003">Cell membrane</keyword>
<keyword evidence="4 7" id="KW-0812">Transmembrane</keyword>
<evidence type="ECO:0000313" key="9">
    <source>
        <dbReference type="Proteomes" id="UP001589609"/>
    </source>
</evidence>
<feature type="non-terminal residue" evidence="8">
    <location>
        <position position="1"/>
    </location>
</feature>
<dbReference type="PANTHER" id="PTHR42865:SF7">
    <property type="entry name" value="PROTON_GLUTAMATE-ASPARTATE SYMPORTER"/>
    <property type="match status" value="1"/>
</dbReference>
<comment type="caution">
    <text evidence="8">The sequence shown here is derived from an EMBL/GenBank/DDBJ whole genome shotgun (WGS) entry which is preliminary data.</text>
</comment>
<evidence type="ECO:0000256" key="1">
    <source>
        <dbReference type="ARBA" id="ARBA00004651"/>
    </source>
</evidence>
<dbReference type="PANTHER" id="PTHR42865">
    <property type="entry name" value="PROTON/GLUTAMATE-ASPARTATE SYMPORTER"/>
    <property type="match status" value="1"/>
</dbReference>
<dbReference type="Proteomes" id="UP001589609">
    <property type="component" value="Unassembled WGS sequence"/>
</dbReference>
<evidence type="ECO:0000256" key="5">
    <source>
        <dbReference type="ARBA" id="ARBA00022989"/>
    </source>
</evidence>
<dbReference type="SUPFAM" id="SSF118215">
    <property type="entry name" value="Proton glutamate symport protein"/>
    <property type="match status" value="1"/>
</dbReference>
<dbReference type="InterPro" id="IPR001991">
    <property type="entry name" value="Na-dicarboxylate_symporter"/>
</dbReference>
<feature type="transmembrane region" description="Helical" evidence="7">
    <location>
        <begin position="31"/>
        <end position="51"/>
    </location>
</feature>
<protein>
    <submittedName>
        <fullName evidence="8">Cation:dicarboxylate symporter family transporter</fullName>
    </submittedName>
</protein>
<evidence type="ECO:0000313" key="8">
    <source>
        <dbReference type="EMBL" id="MFB9759809.1"/>
    </source>
</evidence>
<accession>A0ABV5WGS5</accession>
<keyword evidence="6 7" id="KW-0472">Membrane</keyword>
<evidence type="ECO:0000256" key="7">
    <source>
        <dbReference type="SAM" id="Phobius"/>
    </source>
</evidence>
<dbReference type="PRINTS" id="PR00173">
    <property type="entry name" value="EDTRNSPORT"/>
</dbReference>
<comment type="subcellular location">
    <subcellularLocation>
        <location evidence="1">Cell membrane</location>
        <topology evidence="1">Multi-pass membrane protein</topology>
    </subcellularLocation>
</comment>
<evidence type="ECO:0000256" key="4">
    <source>
        <dbReference type="ARBA" id="ARBA00022692"/>
    </source>
</evidence>
<reference evidence="8 9" key="1">
    <citation type="submission" date="2024-09" db="EMBL/GenBank/DDBJ databases">
        <authorList>
            <person name="Sun Q."/>
            <person name="Mori K."/>
        </authorList>
    </citation>
    <scope>NUCLEOTIDE SEQUENCE [LARGE SCALE GENOMIC DNA]</scope>
    <source>
        <strain evidence="8 9">JCM 11201</strain>
    </source>
</reference>
<evidence type="ECO:0000256" key="2">
    <source>
        <dbReference type="ARBA" id="ARBA00022448"/>
    </source>
</evidence>
<evidence type="ECO:0000256" key="3">
    <source>
        <dbReference type="ARBA" id="ARBA00022475"/>
    </source>
</evidence>
<name>A0ABV5WGS5_9BACI</name>